<dbReference type="AlphaFoldDB" id="Q0ALG4"/>
<feature type="signal peptide" evidence="1">
    <location>
        <begin position="1"/>
        <end position="22"/>
    </location>
</feature>
<dbReference type="eggNOG" id="COG3591">
    <property type="taxonomic scope" value="Bacteria"/>
</dbReference>
<keyword evidence="3" id="KW-1185">Reference proteome</keyword>
<dbReference type="EMBL" id="CP000449">
    <property type="protein sequence ID" value="ABI66879.1"/>
    <property type="molecule type" value="Genomic_DNA"/>
</dbReference>
<evidence type="ECO:0000313" key="2">
    <source>
        <dbReference type="EMBL" id="ABI66879.1"/>
    </source>
</evidence>
<dbReference type="STRING" id="394221.Mmar10_2593"/>
<evidence type="ECO:0000313" key="3">
    <source>
        <dbReference type="Proteomes" id="UP000001964"/>
    </source>
</evidence>
<dbReference type="Proteomes" id="UP000001964">
    <property type="component" value="Chromosome"/>
</dbReference>
<dbReference type="RefSeq" id="WP_011644523.1">
    <property type="nucleotide sequence ID" value="NC_008347.1"/>
</dbReference>
<dbReference type="HOGENOM" id="CLU_115813_1_0_5"/>
<gene>
    <name evidence="2" type="ordered locus">Mmar10_2593</name>
</gene>
<keyword evidence="1" id="KW-0732">Signal</keyword>
<dbReference type="KEGG" id="mmr:Mmar10_2593"/>
<sequence precursor="true">MFIKTAATAIIAAAAFAGLAAAQDYSLSPNFGTTSLSAGFAPDPYGVSIVAGGSVNASNVGCAGMISNAPDVRLQWSGGRITIGAESGSDTTLVVNAPDGSWYCADDVNGFDPAIALSGSGQYDIWVGVFGGGTANATLYFTEF</sequence>
<organism evidence="2 3">
    <name type="scientific">Maricaulis maris (strain MCS10)</name>
    <name type="common">Caulobacter maris</name>
    <dbReference type="NCBI Taxonomy" id="394221"/>
    <lineage>
        <taxon>Bacteria</taxon>
        <taxon>Pseudomonadati</taxon>
        <taxon>Pseudomonadota</taxon>
        <taxon>Alphaproteobacteria</taxon>
        <taxon>Maricaulales</taxon>
        <taxon>Maricaulaceae</taxon>
        <taxon>Maricaulis</taxon>
    </lineage>
</organism>
<reference evidence="2 3" key="1">
    <citation type="submission" date="2006-08" db="EMBL/GenBank/DDBJ databases">
        <title>Complete sequence of Maricaulis maris MCS10.</title>
        <authorList>
            <consortium name="US DOE Joint Genome Institute"/>
            <person name="Copeland A."/>
            <person name="Lucas S."/>
            <person name="Lapidus A."/>
            <person name="Barry K."/>
            <person name="Detter J.C."/>
            <person name="Glavina del Rio T."/>
            <person name="Hammon N."/>
            <person name="Israni S."/>
            <person name="Dalin E."/>
            <person name="Tice H."/>
            <person name="Pitluck S."/>
            <person name="Saunders E."/>
            <person name="Brettin T."/>
            <person name="Bruce D."/>
            <person name="Han C."/>
            <person name="Tapia R."/>
            <person name="Gilna P."/>
            <person name="Schmutz J."/>
            <person name="Larimer F."/>
            <person name="Land M."/>
            <person name="Hauser L."/>
            <person name="Kyrpides N."/>
            <person name="Mikhailova N."/>
            <person name="Viollier P."/>
            <person name="Stephens C."/>
            <person name="Richardson P."/>
        </authorList>
    </citation>
    <scope>NUCLEOTIDE SEQUENCE [LARGE SCALE GENOMIC DNA]</scope>
    <source>
        <strain evidence="2 3">MCS10</strain>
    </source>
</reference>
<name>Q0ALG4_MARMM</name>
<dbReference type="OrthoDB" id="5973611at2"/>
<protein>
    <submittedName>
        <fullName evidence="2">Peptidase S1 and S6, chymotrypsin/Hap</fullName>
    </submittedName>
</protein>
<proteinExistence type="predicted"/>
<feature type="chain" id="PRO_5004168183" evidence="1">
    <location>
        <begin position="23"/>
        <end position="144"/>
    </location>
</feature>
<accession>Q0ALG4</accession>
<evidence type="ECO:0000256" key="1">
    <source>
        <dbReference type="SAM" id="SignalP"/>
    </source>
</evidence>